<dbReference type="PANTHER" id="PTHR11385">
    <property type="entry name" value="SERUM ALBUMIN-RELATED"/>
    <property type="match status" value="1"/>
</dbReference>
<comment type="subcellular location">
    <subcellularLocation>
        <location evidence="1">Secreted</location>
    </subcellularLocation>
</comment>
<dbReference type="PROSITE" id="PS51438">
    <property type="entry name" value="ALBUMIN_2"/>
    <property type="match status" value="3"/>
</dbReference>
<evidence type="ECO:0000256" key="8">
    <source>
        <dbReference type="ARBA" id="ARBA00023008"/>
    </source>
</evidence>
<dbReference type="SMART" id="SM00103">
    <property type="entry name" value="ALBUMIN"/>
    <property type="match status" value="3"/>
</dbReference>
<dbReference type="PROSITE" id="PS00212">
    <property type="entry name" value="ALBUMIN_1"/>
    <property type="match status" value="1"/>
</dbReference>
<feature type="disulfide bond" evidence="15">
    <location>
        <begin position="538"/>
        <end position="583"/>
    </location>
</feature>
<dbReference type="GeneID" id="114037632"/>
<dbReference type="PRINTS" id="PR00803">
    <property type="entry name" value="AFETOPROTEIN"/>
</dbReference>
<feature type="binding site" evidence="14">
    <location>
        <position position="276"/>
    </location>
    <ligand>
        <name>Ca(2+)</name>
        <dbReference type="ChEBI" id="CHEBI:29108"/>
        <label>1</label>
    </ligand>
</feature>
<evidence type="ECO:0000256" key="5">
    <source>
        <dbReference type="ARBA" id="ARBA00022723"/>
    </source>
</evidence>
<dbReference type="GO" id="GO:0046872">
    <property type="term" value="F:metal ion binding"/>
    <property type="evidence" value="ECO:0007669"/>
    <property type="project" value="UniProtKB-KW"/>
</dbReference>
<feature type="disulfide bond" evidence="15">
    <location>
        <begin position="485"/>
        <end position="501"/>
    </location>
</feature>
<keyword evidence="2" id="KW-0964">Secreted</keyword>
<feature type="disulfide bond" evidence="15">
    <location>
        <begin position="289"/>
        <end position="303"/>
    </location>
</feature>
<keyword evidence="10" id="KW-0325">Glycoprotein</keyword>
<dbReference type="Ensembl" id="ENSVURT00010014152.1">
    <property type="protein sequence ID" value="ENSVURP00010012427.1"/>
    <property type="gene ID" value="ENSVURG00010009600.1"/>
</dbReference>
<feature type="disulfide bond" evidence="15">
    <location>
        <begin position="416"/>
        <end position="462"/>
    </location>
</feature>
<evidence type="ECO:0000256" key="2">
    <source>
        <dbReference type="ARBA" id="ARBA00022525"/>
    </source>
</evidence>
<dbReference type="GO" id="GO:0042448">
    <property type="term" value="P:progesterone metabolic process"/>
    <property type="evidence" value="ECO:0007669"/>
    <property type="project" value="Ensembl"/>
</dbReference>
<organism evidence="18 19">
    <name type="scientific">Vombatus ursinus</name>
    <name type="common">Common wombat</name>
    <dbReference type="NCBI Taxonomy" id="29139"/>
    <lineage>
        <taxon>Eukaryota</taxon>
        <taxon>Metazoa</taxon>
        <taxon>Chordata</taxon>
        <taxon>Craniata</taxon>
        <taxon>Vertebrata</taxon>
        <taxon>Euteleostomi</taxon>
        <taxon>Mammalia</taxon>
        <taxon>Metatheria</taxon>
        <taxon>Diprotodontia</taxon>
        <taxon>Vombatidae</taxon>
        <taxon>Vombatus</taxon>
    </lineage>
</organism>
<dbReference type="InterPro" id="IPR014760">
    <property type="entry name" value="Serum_albumin_N"/>
</dbReference>
<reference evidence="18" key="3">
    <citation type="submission" date="2025-09" db="UniProtKB">
        <authorList>
            <consortium name="Ensembl"/>
        </authorList>
    </citation>
    <scope>IDENTIFICATION</scope>
</reference>
<dbReference type="GO" id="GO:0072562">
    <property type="term" value="C:blood microparticle"/>
    <property type="evidence" value="ECO:0007669"/>
    <property type="project" value="TreeGrafter"/>
</dbReference>
<keyword evidence="9 15" id="KW-1015">Disulfide bond</keyword>
<dbReference type="Proteomes" id="UP000314987">
    <property type="component" value="Unassembled WGS sequence"/>
</dbReference>
<evidence type="ECO:0000256" key="7">
    <source>
        <dbReference type="ARBA" id="ARBA00022737"/>
    </source>
</evidence>
<dbReference type="FunFam" id="1.10.246.10:FF:000004">
    <property type="entry name" value="Serum albumin"/>
    <property type="match status" value="1"/>
</dbReference>
<proteinExistence type="predicted"/>
<accession>A0A4X2KTI0</accession>
<feature type="disulfide bond" evidence="15">
    <location>
        <begin position="582"/>
        <end position="590"/>
    </location>
</feature>
<keyword evidence="14" id="KW-0106">Calcium</keyword>
<feature type="disulfide bond" evidence="15">
    <location>
        <begin position="224"/>
        <end position="270"/>
    </location>
</feature>
<dbReference type="PIRSF" id="PIRSF002520">
    <property type="entry name" value="Serum_albumin_subgroup"/>
    <property type="match status" value="1"/>
</dbReference>
<feature type="binding site" evidence="14">
    <location>
        <position position="268"/>
    </location>
    <ligand>
        <name>Ca(2+)</name>
        <dbReference type="ChEBI" id="CHEBI:29108"/>
        <label>1</label>
    </ligand>
</feature>
<reference evidence="19" key="1">
    <citation type="submission" date="2018-12" db="EMBL/GenBank/DDBJ databases">
        <authorList>
            <person name="Yazar S."/>
        </authorList>
    </citation>
    <scope>NUCLEOTIDE SEQUENCE [LARGE SCALE GENOMIC DNA]</scope>
</reference>
<evidence type="ECO:0000313" key="18">
    <source>
        <dbReference type="Ensembl" id="ENSVURP00010012427.1"/>
    </source>
</evidence>
<dbReference type="PRINTS" id="PR00802">
    <property type="entry name" value="SERUMALBUMIN"/>
</dbReference>
<dbReference type="STRING" id="29139.ENSVURP00010012427"/>
<evidence type="ECO:0000256" key="13">
    <source>
        <dbReference type="ARBA" id="ARBA00042101"/>
    </source>
</evidence>
<sequence length="608" mass="68171">MKWATSILLLVLVGFAESKILHTSASGIDSTPNSPQCTTEGNLLDTATIFFAQFIPEATYQEIGKLVKDFLADFKKLVTEKPKDCLEKQLPAFLEEICHDKDISEKHGLAGCCGKAGRDRLECLLAHKRLGNAASIPEFQIPEAAQSCTAHQENSVTFMNRYIYEISRRHPFLYAPTILSLASRYDKIIFNCCQAENAVECFHNKAAPVTKELRESSSVSQHICGVLRKFGERTFKAIMLTKLSQKFPKANFTVIQNLVLDGAHAHVECCDGNGPECVQDMNEIMSYICSQKDSLSSKIQECCTLPLRDQGSCIVTAENDDRPEGLSPDLRRFLGERKFHLYSSEEKDLFLARFVYEYSRRHQELAVPVILRVAKGYQEALEKCSKTENPLECQDKEEEELNKHIQDSQALAKRSCGLFQKLGEYHLQNVFLVAYTKKAPQLTPQELIGYTKKMAATASLCCQLSEDKQLACGEGAADLIIGQLCARHEVQPINDGVGHCCDSSYAHRRPCFSNLVKDEKYVPPPFSHEQFKFGQELCQTKGEELQRKKQEFLINLVKQKPHITEEQLKAVTADFTGLLEKCCKGKPEICFAEEGPKLIAKTQGTLGA</sequence>
<evidence type="ECO:0000256" key="10">
    <source>
        <dbReference type="ARBA" id="ARBA00023180"/>
    </source>
</evidence>
<evidence type="ECO:0000256" key="12">
    <source>
        <dbReference type="ARBA" id="ARBA00041316"/>
    </source>
</evidence>
<feature type="disulfide bond" evidence="15">
    <location>
        <begin position="384"/>
        <end position="393"/>
    </location>
</feature>
<keyword evidence="19" id="KW-1185">Reference proteome</keyword>
<feature type="disulfide bond" evidence="15">
    <location>
        <begin position="112"/>
        <end position="123"/>
    </location>
</feature>
<feature type="domain" description="Albumin" evidence="17">
    <location>
        <begin position="403"/>
        <end position="600"/>
    </location>
</feature>
<feature type="disulfide bond" evidence="15">
    <location>
        <begin position="500"/>
        <end position="511"/>
    </location>
</feature>
<keyword evidence="8" id="KW-0186">Copper</keyword>
<dbReference type="GO" id="GO:0006915">
    <property type="term" value="P:apoptotic process"/>
    <property type="evidence" value="ECO:0007669"/>
    <property type="project" value="Ensembl"/>
</dbReference>
<evidence type="ECO:0000259" key="17">
    <source>
        <dbReference type="PROSITE" id="PS51438"/>
    </source>
</evidence>
<dbReference type="PANTHER" id="PTHR11385:SF7">
    <property type="entry name" value="ALPHA-FETOPROTEIN"/>
    <property type="match status" value="1"/>
</dbReference>
<evidence type="ECO:0000256" key="9">
    <source>
        <dbReference type="ARBA" id="ARBA00023157"/>
    </source>
</evidence>
<feature type="signal peptide" evidence="16">
    <location>
        <begin position="1"/>
        <end position="18"/>
    </location>
</feature>
<dbReference type="InterPro" id="IPR020857">
    <property type="entry name" value="Serum_albumin_CS"/>
</dbReference>
<dbReference type="AlphaFoldDB" id="A0A4X2KTI0"/>
<dbReference type="Gene3D" id="1.10.246.10">
    <property type="match status" value="6"/>
</dbReference>
<evidence type="ECO:0000256" key="14">
    <source>
        <dbReference type="PIRSR" id="PIRSR002520-1"/>
    </source>
</evidence>
<keyword evidence="5 14" id="KW-0479">Metal-binding</keyword>
<feature type="disulfide bond" evidence="15">
    <location>
        <begin position="148"/>
        <end position="193"/>
    </location>
</feature>
<evidence type="ECO:0000256" key="3">
    <source>
        <dbReference type="ARBA" id="ARBA00022553"/>
    </source>
</evidence>
<reference evidence="18" key="2">
    <citation type="submission" date="2025-08" db="UniProtKB">
        <authorList>
            <consortium name="Ensembl"/>
        </authorList>
    </citation>
    <scope>IDENTIFICATION</scope>
</reference>
<feature type="domain" description="Albumin" evidence="17">
    <location>
        <begin position="211"/>
        <end position="402"/>
    </location>
</feature>
<dbReference type="GeneTree" id="ENSGT00390000000113"/>
<dbReference type="SUPFAM" id="SSF48552">
    <property type="entry name" value="Serum albumin-like"/>
    <property type="match status" value="3"/>
</dbReference>
<feature type="disulfide bond" evidence="15">
    <location>
        <begin position="98"/>
        <end position="113"/>
    </location>
</feature>
<dbReference type="FunFam" id="1.10.246.10:FF:000002">
    <property type="entry name" value="Serum albumin"/>
    <property type="match status" value="2"/>
</dbReference>
<evidence type="ECO:0000256" key="15">
    <source>
        <dbReference type="PIRSR" id="PIRSR002520-2"/>
    </source>
</evidence>
<name>A0A4X2KTI0_VOMUR</name>
<dbReference type="GO" id="GO:0006955">
    <property type="term" value="P:immune response"/>
    <property type="evidence" value="ECO:0007669"/>
    <property type="project" value="Ensembl"/>
</dbReference>
<dbReference type="InterPro" id="IPR000264">
    <property type="entry name" value="ALB/AFP/VDB"/>
</dbReference>
<keyword evidence="7" id="KW-0677">Repeat</keyword>
<feature type="domain" description="Albumin" evidence="17">
    <location>
        <begin position="19"/>
        <end position="210"/>
    </location>
</feature>
<dbReference type="FunFam" id="1.10.246.10:FF:000001">
    <property type="entry name" value="Serum albumin"/>
    <property type="match status" value="1"/>
</dbReference>
<dbReference type="RefSeq" id="XP_027710387.1">
    <property type="nucleotide sequence ID" value="XM_027854586.1"/>
</dbReference>
<dbReference type="GO" id="GO:0005737">
    <property type="term" value="C:cytoplasm"/>
    <property type="evidence" value="ECO:0007669"/>
    <property type="project" value="Ensembl"/>
</dbReference>
<feature type="disulfide bond" evidence="15">
    <location>
        <begin position="269"/>
        <end position="277"/>
    </location>
</feature>
<feature type="disulfide bond" evidence="15">
    <location>
        <begin position="461"/>
        <end position="472"/>
    </location>
</feature>
<evidence type="ECO:0000256" key="1">
    <source>
        <dbReference type="ARBA" id="ARBA00004613"/>
    </source>
</evidence>
<dbReference type="InterPro" id="IPR021177">
    <property type="entry name" value="Serum_albumin/AFP/Afamin"/>
</dbReference>
<feature type="chain" id="PRO_5021276974" description="Alpha-fetoprotein" evidence="16">
    <location>
        <begin position="19"/>
        <end position="608"/>
    </location>
</feature>
<evidence type="ECO:0000256" key="11">
    <source>
        <dbReference type="ARBA" id="ARBA00039821"/>
    </source>
</evidence>
<dbReference type="OrthoDB" id="9875082at2759"/>
<dbReference type="InterPro" id="IPR020858">
    <property type="entry name" value="Serum_albumin-like"/>
</dbReference>
<evidence type="ECO:0000256" key="16">
    <source>
        <dbReference type="SAM" id="SignalP"/>
    </source>
</evidence>
<evidence type="ECO:0000313" key="19">
    <source>
        <dbReference type="Proteomes" id="UP000314987"/>
    </source>
</evidence>
<dbReference type="OMA" id="HEECCRG"/>
<protein>
    <recommendedName>
        <fullName evidence="11">Alpha-fetoprotein</fullName>
    </recommendedName>
    <alternativeName>
        <fullName evidence="12">Alpha-1-fetoprotein</fullName>
    </alternativeName>
    <alternativeName>
        <fullName evidence="13">Alpha-fetoglobulin</fullName>
    </alternativeName>
</protein>
<feature type="disulfide bond" evidence="15">
    <location>
        <begin position="302"/>
        <end position="313"/>
    </location>
</feature>
<dbReference type="GO" id="GO:0001542">
    <property type="term" value="P:ovulation from ovarian follicle"/>
    <property type="evidence" value="ECO:0007669"/>
    <property type="project" value="Ensembl"/>
</dbReference>
<keyword evidence="3" id="KW-0597">Phosphoprotein</keyword>
<dbReference type="Pfam" id="PF00273">
    <property type="entry name" value="Serum_albumin"/>
    <property type="match status" value="3"/>
</dbReference>
<feature type="disulfide bond" evidence="15">
    <location>
        <begin position="192"/>
        <end position="201"/>
    </location>
</feature>
<keyword evidence="6 16" id="KW-0732">Signal</keyword>
<dbReference type="CTD" id="174"/>
<evidence type="ECO:0000256" key="4">
    <source>
        <dbReference type="ARBA" id="ARBA00022641"/>
    </source>
</evidence>
<gene>
    <name evidence="18" type="primary">AFP</name>
</gene>
<keyword evidence="4" id="KW-0765">Sulfation</keyword>
<evidence type="ECO:0000256" key="6">
    <source>
        <dbReference type="ARBA" id="ARBA00022729"/>
    </source>
</evidence>
<dbReference type="GO" id="GO:0048872">
    <property type="term" value="P:homeostasis of number of cells"/>
    <property type="evidence" value="ECO:0007669"/>
    <property type="project" value="Ensembl"/>
</dbReference>
<dbReference type="CDD" id="cd00015">
    <property type="entry name" value="ALBUMIN"/>
    <property type="match status" value="2"/>
</dbReference>